<sequence>MVCLSYRGYWTSLGRPSEKGIMLDAEAALQWIAKRHADSYKDTEPPRPAVLLWGQSIGCGVATNLAAAHPPERLPEINGLILETPFTSVRAMLETLYPQKWLPYRYLWPFLRNNLDSWTNLGVMADNYRRQGAVTPRIFILEAGRDEIVPPQHGDMLQQRCEAVGLSVQKRIVSGALHNESTARMEGRKAVADFILREMKDFIDSRHSSGP</sequence>
<dbReference type="PANTHER" id="PTHR12277">
    <property type="entry name" value="ALPHA/BETA HYDROLASE DOMAIN-CONTAINING PROTEIN"/>
    <property type="match status" value="1"/>
</dbReference>
<evidence type="ECO:0000313" key="1">
    <source>
        <dbReference type="EMBL" id="KAL1878617.1"/>
    </source>
</evidence>
<dbReference type="EMBL" id="JAZHXJ010000050">
    <property type="protein sequence ID" value="KAL1878617.1"/>
    <property type="molecule type" value="Genomic_DNA"/>
</dbReference>
<gene>
    <name evidence="1" type="ORF">VTK73DRAFT_7698</name>
</gene>
<dbReference type="InterPro" id="IPR029058">
    <property type="entry name" value="AB_hydrolase_fold"/>
</dbReference>
<name>A0ABR3XSQ1_9PEZI</name>
<dbReference type="Proteomes" id="UP001586593">
    <property type="component" value="Unassembled WGS sequence"/>
</dbReference>
<comment type="caution">
    <text evidence="1">The sequence shown here is derived from an EMBL/GenBank/DDBJ whole genome shotgun (WGS) entry which is preliminary data.</text>
</comment>
<dbReference type="SUPFAM" id="SSF53474">
    <property type="entry name" value="alpha/beta-Hydrolases"/>
    <property type="match status" value="1"/>
</dbReference>
<reference evidence="1 2" key="1">
    <citation type="journal article" date="2024" name="Commun. Biol.">
        <title>Comparative genomic analysis of thermophilic fungi reveals convergent evolutionary adaptations and gene losses.</title>
        <authorList>
            <person name="Steindorff A.S."/>
            <person name="Aguilar-Pontes M.V."/>
            <person name="Robinson A.J."/>
            <person name="Andreopoulos B."/>
            <person name="LaButti K."/>
            <person name="Kuo A."/>
            <person name="Mondo S."/>
            <person name="Riley R."/>
            <person name="Otillar R."/>
            <person name="Haridas S."/>
            <person name="Lipzen A."/>
            <person name="Grimwood J."/>
            <person name="Schmutz J."/>
            <person name="Clum A."/>
            <person name="Reid I.D."/>
            <person name="Moisan M.C."/>
            <person name="Butler G."/>
            <person name="Nguyen T.T.M."/>
            <person name="Dewar K."/>
            <person name="Conant G."/>
            <person name="Drula E."/>
            <person name="Henrissat B."/>
            <person name="Hansel C."/>
            <person name="Singer S."/>
            <person name="Hutchinson M.I."/>
            <person name="de Vries R.P."/>
            <person name="Natvig D.O."/>
            <person name="Powell A.J."/>
            <person name="Tsang A."/>
            <person name="Grigoriev I.V."/>
        </authorList>
    </citation>
    <scope>NUCLEOTIDE SEQUENCE [LARGE SCALE GENOMIC DNA]</scope>
    <source>
        <strain evidence="1 2">ATCC 24622</strain>
    </source>
</reference>
<dbReference type="PANTHER" id="PTHR12277:SF64">
    <property type="entry name" value="SUPERFAMILY HYDROLASE, PUTATIVE (AFU_ORTHOLOGUE AFUA_3G01760)-RELATED"/>
    <property type="match status" value="1"/>
</dbReference>
<organism evidence="1 2">
    <name type="scientific">Phialemonium thermophilum</name>
    <dbReference type="NCBI Taxonomy" id="223376"/>
    <lineage>
        <taxon>Eukaryota</taxon>
        <taxon>Fungi</taxon>
        <taxon>Dikarya</taxon>
        <taxon>Ascomycota</taxon>
        <taxon>Pezizomycotina</taxon>
        <taxon>Sordariomycetes</taxon>
        <taxon>Sordariomycetidae</taxon>
        <taxon>Cephalothecales</taxon>
        <taxon>Cephalothecaceae</taxon>
        <taxon>Phialemonium</taxon>
    </lineage>
</organism>
<proteinExistence type="predicted"/>
<protein>
    <submittedName>
        <fullName evidence="1">Uncharacterized protein</fullName>
    </submittedName>
</protein>
<accession>A0ABR3XSQ1</accession>
<keyword evidence="2" id="KW-1185">Reference proteome</keyword>
<evidence type="ECO:0000313" key="2">
    <source>
        <dbReference type="Proteomes" id="UP001586593"/>
    </source>
</evidence>
<dbReference type="Gene3D" id="3.40.50.1820">
    <property type="entry name" value="alpha/beta hydrolase"/>
    <property type="match status" value="1"/>
</dbReference>